<protein>
    <recommendedName>
        <fullName evidence="3">histidine kinase</fullName>
        <ecNumber evidence="3">2.7.13.3</ecNumber>
    </recommendedName>
</protein>
<dbReference type="PROSITE" id="PS50885">
    <property type="entry name" value="HAMP"/>
    <property type="match status" value="1"/>
</dbReference>
<dbReference type="Gene3D" id="6.10.340.10">
    <property type="match status" value="1"/>
</dbReference>
<dbReference type="SMART" id="SM00388">
    <property type="entry name" value="HisKA"/>
    <property type="match status" value="1"/>
</dbReference>
<reference evidence="17 18" key="1">
    <citation type="submission" date="2016-11" db="EMBL/GenBank/DDBJ databases">
        <title>Paenibacillus species isolates.</title>
        <authorList>
            <person name="Beno S.M."/>
        </authorList>
    </citation>
    <scope>NUCLEOTIDE SEQUENCE [LARGE SCALE GENOMIC DNA]</scope>
    <source>
        <strain evidence="17 18">FSL R5-0378</strain>
    </source>
</reference>
<dbReference type="CDD" id="cd00075">
    <property type="entry name" value="HATPase"/>
    <property type="match status" value="1"/>
</dbReference>
<comment type="caution">
    <text evidence="17">The sequence shown here is derived from an EMBL/GenBank/DDBJ whole genome shotgun (WGS) entry which is preliminary data.</text>
</comment>
<dbReference type="Gene3D" id="1.10.287.130">
    <property type="match status" value="1"/>
</dbReference>
<dbReference type="STRING" id="297318.BK138_09590"/>
<keyword evidence="18" id="KW-1185">Reference proteome</keyword>
<feature type="transmembrane region" description="Helical" evidence="14">
    <location>
        <begin position="168"/>
        <end position="191"/>
    </location>
</feature>
<feature type="transmembrane region" description="Helical" evidence="14">
    <location>
        <begin position="12"/>
        <end position="33"/>
    </location>
</feature>
<feature type="domain" description="Histidine kinase" evidence="15">
    <location>
        <begin position="260"/>
        <end position="480"/>
    </location>
</feature>
<evidence type="ECO:0000256" key="1">
    <source>
        <dbReference type="ARBA" id="ARBA00000085"/>
    </source>
</evidence>
<comment type="subcellular location">
    <subcellularLocation>
        <location evidence="2">Cell membrane</location>
        <topology evidence="2">Multi-pass membrane protein</topology>
    </subcellularLocation>
</comment>
<dbReference type="SMART" id="SM00387">
    <property type="entry name" value="HATPase_c"/>
    <property type="match status" value="1"/>
</dbReference>
<dbReference type="SMART" id="SM00304">
    <property type="entry name" value="HAMP"/>
    <property type="match status" value="1"/>
</dbReference>
<evidence type="ECO:0000256" key="2">
    <source>
        <dbReference type="ARBA" id="ARBA00004651"/>
    </source>
</evidence>
<comment type="catalytic activity">
    <reaction evidence="1">
        <text>ATP + protein L-histidine = ADP + protein N-phospho-L-histidine.</text>
        <dbReference type="EC" id="2.7.13.3"/>
    </reaction>
</comment>
<dbReference type="Proteomes" id="UP000187172">
    <property type="component" value="Unassembled WGS sequence"/>
</dbReference>
<evidence type="ECO:0000256" key="3">
    <source>
        <dbReference type="ARBA" id="ARBA00012438"/>
    </source>
</evidence>
<dbReference type="InterPro" id="IPR036097">
    <property type="entry name" value="HisK_dim/P_sf"/>
</dbReference>
<dbReference type="GO" id="GO:0000155">
    <property type="term" value="F:phosphorelay sensor kinase activity"/>
    <property type="evidence" value="ECO:0007669"/>
    <property type="project" value="InterPro"/>
</dbReference>
<evidence type="ECO:0000256" key="7">
    <source>
        <dbReference type="ARBA" id="ARBA00022692"/>
    </source>
</evidence>
<dbReference type="GO" id="GO:0005524">
    <property type="term" value="F:ATP binding"/>
    <property type="evidence" value="ECO:0007669"/>
    <property type="project" value="UniProtKB-KW"/>
</dbReference>
<evidence type="ECO:0000313" key="18">
    <source>
        <dbReference type="Proteomes" id="UP000187172"/>
    </source>
</evidence>
<proteinExistence type="predicted"/>
<sequence>MSIKTRLLLSYIAMTFIPVVLFAVIAGGLYTVLFKNIGEGRGTPAIWEKASLRGEMAAGLKFMIQTEPDRFADPSFVAKADEQLTRLDAGIVVTEDGRITYASDLLRGVDVEKEIQKWQPAMSWHRWGAKGSGRFSVEKFDVAFSGQHTGAVYVLTDMSTFFAEAKKLFPLMILSLLLVIGLTNGILTFLVSRSLIKPLYALKHAAEQIKDGDLSHEIALKRKDEIGELGEAFEEMRSRLSESIRLQLQYEDNRKELIASISHDLKTPITGIKACVEGLQDGIADTEAMRDKYMGMIAKKTEDMDRLIEELLLFSKLDLKKLPFHMEPTDLKGYVADCVQELQLDPRMSGVKIACELPDRERVQVMADREKLRRVILNIIDNSLKYLDKADKELSVYLSDGPDEAVIRIKDNGSGIEEAALPHIFDRFYRAEPSRNTDTGGSGLGLAIVKQMIEGMGGRVWAESRTGEGTSIYFALPKMTGDGGERA</sequence>
<keyword evidence="9 17" id="KW-0418">Kinase</keyword>
<dbReference type="InterPro" id="IPR003594">
    <property type="entry name" value="HATPase_dom"/>
</dbReference>
<dbReference type="SUPFAM" id="SSF47384">
    <property type="entry name" value="Homodimeric domain of signal transducing histidine kinase"/>
    <property type="match status" value="1"/>
</dbReference>
<dbReference type="GO" id="GO:0005886">
    <property type="term" value="C:plasma membrane"/>
    <property type="evidence" value="ECO:0007669"/>
    <property type="project" value="UniProtKB-SubCell"/>
</dbReference>
<evidence type="ECO:0000256" key="14">
    <source>
        <dbReference type="SAM" id="Phobius"/>
    </source>
</evidence>
<dbReference type="Gene3D" id="3.30.565.10">
    <property type="entry name" value="Histidine kinase-like ATPase, C-terminal domain"/>
    <property type="match status" value="1"/>
</dbReference>
<feature type="domain" description="HAMP" evidence="16">
    <location>
        <begin position="193"/>
        <end position="245"/>
    </location>
</feature>
<evidence type="ECO:0000256" key="10">
    <source>
        <dbReference type="ARBA" id="ARBA00022840"/>
    </source>
</evidence>
<dbReference type="RefSeq" id="WP_076168763.1">
    <property type="nucleotide sequence ID" value="NZ_MRTP01000001.1"/>
</dbReference>
<evidence type="ECO:0000256" key="9">
    <source>
        <dbReference type="ARBA" id="ARBA00022777"/>
    </source>
</evidence>
<dbReference type="PANTHER" id="PTHR45528:SF1">
    <property type="entry name" value="SENSOR HISTIDINE KINASE CPXA"/>
    <property type="match status" value="1"/>
</dbReference>
<keyword evidence="10" id="KW-0067">ATP-binding</keyword>
<gene>
    <name evidence="17" type="ORF">BK138_09590</name>
</gene>
<keyword evidence="4" id="KW-1003">Cell membrane</keyword>
<dbReference type="CDD" id="cd00082">
    <property type="entry name" value="HisKA"/>
    <property type="match status" value="1"/>
</dbReference>
<evidence type="ECO:0000256" key="8">
    <source>
        <dbReference type="ARBA" id="ARBA00022741"/>
    </source>
</evidence>
<evidence type="ECO:0000259" key="15">
    <source>
        <dbReference type="PROSITE" id="PS50109"/>
    </source>
</evidence>
<dbReference type="CDD" id="cd06225">
    <property type="entry name" value="HAMP"/>
    <property type="match status" value="1"/>
</dbReference>
<dbReference type="SUPFAM" id="SSF158472">
    <property type="entry name" value="HAMP domain-like"/>
    <property type="match status" value="1"/>
</dbReference>
<evidence type="ECO:0000256" key="6">
    <source>
        <dbReference type="ARBA" id="ARBA00022679"/>
    </source>
</evidence>
<dbReference type="PROSITE" id="PS50109">
    <property type="entry name" value="HIS_KIN"/>
    <property type="match status" value="1"/>
</dbReference>
<accession>A0A1R1F3S3</accession>
<evidence type="ECO:0000313" key="17">
    <source>
        <dbReference type="EMBL" id="OMF58733.1"/>
    </source>
</evidence>
<evidence type="ECO:0000256" key="13">
    <source>
        <dbReference type="ARBA" id="ARBA00023136"/>
    </source>
</evidence>
<evidence type="ECO:0000256" key="11">
    <source>
        <dbReference type="ARBA" id="ARBA00022989"/>
    </source>
</evidence>
<dbReference type="EC" id="2.7.13.3" evidence="3"/>
<dbReference type="PANTHER" id="PTHR45528">
    <property type="entry name" value="SENSOR HISTIDINE KINASE CPXA"/>
    <property type="match status" value="1"/>
</dbReference>
<dbReference type="SUPFAM" id="SSF55874">
    <property type="entry name" value="ATPase domain of HSP90 chaperone/DNA topoisomerase II/histidine kinase"/>
    <property type="match status" value="1"/>
</dbReference>
<evidence type="ECO:0000256" key="5">
    <source>
        <dbReference type="ARBA" id="ARBA00022553"/>
    </source>
</evidence>
<dbReference type="InterPro" id="IPR005467">
    <property type="entry name" value="His_kinase_dom"/>
</dbReference>
<evidence type="ECO:0000259" key="16">
    <source>
        <dbReference type="PROSITE" id="PS50885"/>
    </source>
</evidence>
<dbReference type="InterPro" id="IPR050398">
    <property type="entry name" value="HssS/ArlS-like"/>
</dbReference>
<keyword evidence="13 14" id="KW-0472">Membrane</keyword>
<dbReference type="FunFam" id="3.30.565.10:FF:000006">
    <property type="entry name" value="Sensor histidine kinase WalK"/>
    <property type="match status" value="1"/>
</dbReference>
<dbReference type="InterPro" id="IPR036890">
    <property type="entry name" value="HATPase_C_sf"/>
</dbReference>
<dbReference type="InterPro" id="IPR003660">
    <property type="entry name" value="HAMP_dom"/>
</dbReference>
<dbReference type="Pfam" id="PF00512">
    <property type="entry name" value="HisKA"/>
    <property type="match status" value="1"/>
</dbReference>
<organism evidence="17 18">
    <name type="scientific">Paenibacillus rhizosphaerae</name>
    <dbReference type="NCBI Taxonomy" id="297318"/>
    <lineage>
        <taxon>Bacteria</taxon>
        <taxon>Bacillati</taxon>
        <taxon>Bacillota</taxon>
        <taxon>Bacilli</taxon>
        <taxon>Bacillales</taxon>
        <taxon>Paenibacillaceae</taxon>
        <taxon>Paenibacillus</taxon>
    </lineage>
</organism>
<dbReference type="InterPro" id="IPR004358">
    <property type="entry name" value="Sig_transdc_His_kin-like_C"/>
</dbReference>
<keyword evidence="6" id="KW-0808">Transferase</keyword>
<dbReference type="InterPro" id="IPR003661">
    <property type="entry name" value="HisK_dim/P_dom"/>
</dbReference>
<name>A0A1R1F3S3_9BACL</name>
<dbReference type="AlphaFoldDB" id="A0A1R1F3S3"/>
<dbReference type="Pfam" id="PF00672">
    <property type="entry name" value="HAMP"/>
    <property type="match status" value="1"/>
</dbReference>
<keyword evidence="8" id="KW-0547">Nucleotide-binding</keyword>
<keyword evidence="5" id="KW-0597">Phosphoprotein</keyword>
<evidence type="ECO:0000256" key="4">
    <source>
        <dbReference type="ARBA" id="ARBA00022475"/>
    </source>
</evidence>
<dbReference type="Pfam" id="PF02518">
    <property type="entry name" value="HATPase_c"/>
    <property type="match status" value="1"/>
</dbReference>
<dbReference type="PRINTS" id="PR00344">
    <property type="entry name" value="BCTRLSENSOR"/>
</dbReference>
<dbReference type="EMBL" id="MRTP01000001">
    <property type="protein sequence ID" value="OMF58733.1"/>
    <property type="molecule type" value="Genomic_DNA"/>
</dbReference>
<keyword evidence="12" id="KW-0902">Two-component regulatory system</keyword>
<evidence type="ECO:0000256" key="12">
    <source>
        <dbReference type="ARBA" id="ARBA00023012"/>
    </source>
</evidence>
<keyword evidence="7 14" id="KW-0812">Transmembrane</keyword>
<keyword evidence="11 14" id="KW-1133">Transmembrane helix</keyword>